<dbReference type="EMBL" id="RBQG01000007">
    <property type="protein sequence ID" value="RMP18970.1"/>
    <property type="molecule type" value="Genomic_DNA"/>
</dbReference>
<sequence>MQVVGVFVAGDAAQFVALGGDFAVSVVSERTRGATGQGDLCQAVGCVPLVMGDGAGFFLAGDLPTKGVITVFTLATVRQAFFQQLAEVVPT</sequence>
<dbReference type="AlphaFoldDB" id="A0A0P9P8S7"/>
<reference evidence="1 2" key="1">
    <citation type="submission" date="2018-08" db="EMBL/GenBank/DDBJ databases">
        <title>Recombination of ecologically and evolutionarily significant loci maintains genetic cohesion in the Pseudomonas syringae species complex.</title>
        <authorList>
            <person name="Dillon M."/>
            <person name="Thakur S."/>
            <person name="Almeida R.N.D."/>
            <person name="Weir B.S."/>
            <person name="Guttman D.S."/>
        </authorList>
    </citation>
    <scope>NUCLEOTIDE SEQUENCE [LARGE SCALE GENOMIC DNA]</scope>
    <source>
        <strain evidence="1 2">ICMP 4330</strain>
    </source>
</reference>
<accession>A0A0P9P8S7</accession>
<organism evidence="1 2">
    <name type="scientific">Pseudomonas syringae pv. delphinii</name>
    <dbReference type="NCBI Taxonomy" id="192088"/>
    <lineage>
        <taxon>Bacteria</taxon>
        <taxon>Pseudomonadati</taxon>
        <taxon>Pseudomonadota</taxon>
        <taxon>Gammaproteobacteria</taxon>
        <taxon>Pseudomonadales</taxon>
        <taxon>Pseudomonadaceae</taxon>
        <taxon>Pseudomonas</taxon>
    </lineage>
</organism>
<protein>
    <submittedName>
        <fullName evidence="1">Uncharacterized protein</fullName>
    </submittedName>
</protein>
<comment type="caution">
    <text evidence="1">The sequence shown here is derived from an EMBL/GenBank/DDBJ whole genome shotgun (WGS) entry which is preliminary data.</text>
</comment>
<name>A0A0P9P8S7_9PSED</name>
<dbReference type="Proteomes" id="UP000267908">
    <property type="component" value="Unassembled WGS sequence"/>
</dbReference>
<evidence type="ECO:0000313" key="1">
    <source>
        <dbReference type="EMBL" id="RMP18970.1"/>
    </source>
</evidence>
<gene>
    <name evidence="1" type="ORF">ALQ28_04312</name>
</gene>
<evidence type="ECO:0000313" key="2">
    <source>
        <dbReference type="Proteomes" id="UP000267908"/>
    </source>
</evidence>
<proteinExistence type="predicted"/>